<feature type="transmembrane region" description="Helical" evidence="1">
    <location>
        <begin position="39"/>
        <end position="57"/>
    </location>
</feature>
<proteinExistence type="predicted"/>
<dbReference type="EMBL" id="JBJQOH010000005">
    <property type="protein sequence ID" value="KAL3686350.1"/>
    <property type="molecule type" value="Genomic_DNA"/>
</dbReference>
<reference evidence="2 3" key="1">
    <citation type="submission" date="2024-09" db="EMBL/GenBank/DDBJ databases">
        <title>Chromosome-scale assembly of Riccia sorocarpa.</title>
        <authorList>
            <person name="Paukszto L."/>
        </authorList>
    </citation>
    <scope>NUCLEOTIDE SEQUENCE [LARGE SCALE GENOMIC DNA]</scope>
    <source>
        <strain evidence="2">LP-2024</strain>
        <tissue evidence="2">Aerial parts of the thallus</tissue>
    </source>
</reference>
<dbReference type="AlphaFoldDB" id="A0ABD3H7K4"/>
<organism evidence="2 3">
    <name type="scientific">Riccia sorocarpa</name>
    <dbReference type="NCBI Taxonomy" id="122646"/>
    <lineage>
        <taxon>Eukaryota</taxon>
        <taxon>Viridiplantae</taxon>
        <taxon>Streptophyta</taxon>
        <taxon>Embryophyta</taxon>
        <taxon>Marchantiophyta</taxon>
        <taxon>Marchantiopsida</taxon>
        <taxon>Marchantiidae</taxon>
        <taxon>Marchantiales</taxon>
        <taxon>Ricciaceae</taxon>
        <taxon>Riccia</taxon>
    </lineage>
</organism>
<comment type="caution">
    <text evidence="2">The sequence shown here is derived from an EMBL/GenBank/DDBJ whole genome shotgun (WGS) entry which is preliminary data.</text>
</comment>
<evidence type="ECO:0000313" key="3">
    <source>
        <dbReference type="Proteomes" id="UP001633002"/>
    </source>
</evidence>
<dbReference type="Proteomes" id="UP001633002">
    <property type="component" value="Unassembled WGS sequence"/>
</dbReference>
<gene>
    <name evidence="2" type="ORF">R1sor_008924</name>
</gene>
<name>A0ABD3H7K4_9MARC</name>
<accession>A0ABD3H7K4</accession>
<keyword evidence="3" id="KW-1185">Reference proteome</keyword>
<keyword evidence="1" id="KW-0472">Membrane</keyword>
<evidence type="ECO:0000313" key="2">
    <source>
        <dbReference type="EMBL" id="KAL3686350.1"/>
    </source>
</evidence>
<keyword evidence="1" id="KW-0812">Transmembrane</keyword>
<keyword evidence="1" id="KW-1133">Transmembrane helix</keyword>
<sequence length="130" mass="13856">MVPSDGAPREGGGDRQGLALSLEVVVTSGSSSGRQRPGVQIYAPFVLLLSLILPVVVRESCTRGCVLVLECSGALQPKRAVRGTGRNVEAEPAAKLKPLVVQLQGEVDLWRNGFKNLFDSRVNESVCLVD</sequence>
<evidence type="ECO:0000256" key="1">
    <source>
        <dbReference type="SAM" id="Phobius"/>
    </source>
</evidence>
<protein>
    <submittedName>
        <fullName evidence="2">Uncharacterized protein</fullName>
    </submittedName>
</protein>